<gene>
    <name evidence="3" type="ORF">LXN57_32095</name>
</gene>
<evidence type="ECO:0000256" key="2">
    <source>
        <dbReference type="SAM" id="Phobius"/>
    </source>
</evidence>
<reference evidence="3 4" key="1">
    <citation type="submission" date="2022-06" db="EMBL/GenBank/DDBJ databases">
        <title>Actinoplanes abujensis sp. nov., isolated from Nigerian arid soil.</title>
        <authorList>
            <person name="Ding P."/>
        </authorList>
    </citation>
    <scope>NUCLEOTIDE SEQUENCE [LARGE SCALE GENOMIC DNA]</scope>
    <source>
        <strain evidence="4">TRM88002</strain>
    </source>
</reference>
<keyword evidence="4" id="KW-1185">Reference proteome</keyword>
<comment type="caution">
    <text evidence="3">The sequence shown here is derived from an EMBL/GenBank/DDBJ whole genome shotgun (WGS) entry which is preliminary data.</text>
</comment>
<dbReference type="RefSeq" id="WP_251801938.1">
    <property type="nucleotide sequence ID" value="NZ_JAMQOL010000047.1"/>
</dbReference>
<feature type="transmembrane region" description="Helical" evidence="2">
    <location>
        <begin position="202"/>
        <end position="220"/>
    </location>
</feature>
<name>A0ABT0Y9N8_9ACTN</name>
<dbReference type="EMBL" id="JAMQOL010000047">
    <property type="protein sequence ID" value="MCM4082218.1"/>
    <property type="molecule type" value="Genomic_DNA"/>
</dbReference>
<evidence type="ECO:0000313" key="4">
    <source>
        <dbReference type="Proteomes" id="UP001523216"/>
    </source>
</evidence>
<keyword evidence="2" id="KW-1133">Transmembrane helix</keyword>
<dbReference type="Proteomes" id="UP001523216">
    <property type="component" value="Unassembled WGS sequence"/>
</dbReference>
<protein>
    <submittedName>
        <fullName evidence="3">Uncharacterized protein</fullName>
    </submittedName>
</protein>
<evidence type="ECO:0000256" key="1">
    <source>
        <dbReference type="SAM" id="MobiDB-lite"/>
    </source>
</evidence>
<sequence>MTAAPGSRTNRYTILAAVTAVAELGVAALVTVAALPDPDTRVLMFANAAAAFSVTVTVVAAAFAACRPRCSRALASAVFGLITVHVIALGVVSVVIYLGGATVPDRVLWAVLASTVVLTAVFRFHRLRLFPEPQPRHGHPAHTFHGPGTGGPPTESAAAGNQPGMPAVATGGNWLTAVALGLLVAAAAMAVNIVLADLGVHAGLRLAVSIVMLSAAISAARRVVQRRS</sequence>
<feature type="transmembrane region" description="Helical" evidence="2">
    <location>
        <begin position="12"/>
        <end position="36"/>
    </location>
</feature>
<evidence type="ECO:0000313" key="3">
    <source>
        <dbReference type="EMBL" id="MCM4082218.1"/>
    </source>
</evidence>
<feature type="compositionally biased region" description="Low complexity" evidence="1">
    <location>
        <begin position="143"/>
        <end position="160"/>
    </location>
</feature>
<feature type="transmembrane region" description="Helical" evidence="2">
    <location>
        <begin position="174"/>
        <end position="196"/>
    </location>
</feature>
<proteinExistence type="predicted"/>
<keyword evidence="2" id="KW-0812">Transmembrane</keyword>
<feature type="transmembrane region" description="Helical" evidence="2">
    <location>
        <begin position="106"/>
        <end position="124"/>
    </location>
</feature>
<keyword evidence="2" id="KW-0472">Membrane</keyword>
<feature type="transmembrane region" description="Helical" evidence="2">
    <location>
        <begin position="42"/>
        <end position="66"/>
    </location>
</feature>
<feature type="transmembrane region" description="Helical" evidence="2">
    <location>
        <begin position="78"/>
        <end position="100"/>
    </location>
</feature>
<organism evidence="3 4">
    <name type="scientific">Paractinoplanes hotanensis</name>
    <dbReference type="NCBI Taxonomy" id="2906497"/>
    <lineage>
        <taxon>Bacteria</taxon>
        <taxon>Bacillati</taxon>
        <taxon>Actinomycetota</taxon>
        <taxon>Actinomycetes</taxon>
        <taxon>Micromonosporales</taxon>
        <taxon>Micromonosporaceae</taxon>
        <taxon>Paractinoplanes</taxon>
    </lineage>
</organism>
<feature type="region of interest" description="Disordered" evidence="1">
    <location>
        <begin position="133"/>
        <end position="162"/>
    </location>
</feature>
<accession>A0ABT0Y9N8</accession>